<dbReference type="Pfam" id="PF00069">
    <property type="entry name" value="Pkinase"/>
    <property type="match status" value="1"/>
</dbReference>
<evidence type="ECO:0000313" key="7">
    <source>
        <dbReference type="Proteomes" id="UP001187734"/>
    </source>
</evidence>
<evidence type="ECO:0000259" key="5">
    <source>
        <dbReference type="PROSITE" id="PS50011"/>
    </source>
</evidence>
<dbReference type="PROSITE" id="PS00107">
    <property type="entry name" value="PROTEIN_KINASE_ATP"/>
    <property type="match status" value="1"/>
</dbReference>
<dbReference type="InterPro" id="IPR017441">
    <property type="entry name" value="Protein_kinase_ATP_BS"/>
</dbReference>
<dbReference type="CDD" id="cd14008">
    <property type="entry name" value="STKc_LKB1_CaMKK"/>
    <property type="match status" value="1"/>
</dbReference>
<dbReference type="FunFam" id="1.10.510.10:FF:000995">
    <property type="entry name" value="BcCMK3, calcium/calmodulin-dependent protein kinase"/>
    <property type="match status" value="1"/>
</dbReference>
<evidence type="ECO:0000256" key="4">
    <source>
        <dbReference type="SAM" id="MobiDB-lite"/>
    </source>
</evidence>
<evidence type="ECO:0000313" key="6">
    <source>
        <dbReference type="EMBL" id="SPJ80508.1"/>
    </source>
</evidence>
<dbReference type="SMART" id="SM00220">
    <property type="entry name" value="S_TKc"/>
    <property type="match status" value="1"/>
</dbReference>
<dbReference type="GO" id="GO:0005737">
    <property type="term" value="C:cytoplasm"/>
    <property type="evidence" value="ECO:0007669"/>
    <property type="project" value="TreeGrafter"/>
</dbReference>
<dbReference type="GO" id="GO:0004674">
    <property type="term" value="F:protein serine/threonine kinase activity"/>
    <property type="evidence" value="ECO:0007669"/>
    <property type="project" value="TreeGrafter"/>
</dbReference>
<feature type="region of interest" description="Disordered" evidence="4">
    <location>
        <begin position="484"/>
        <end position="505"/>
    </location>
</feature>
<reference evidence="6" key="1">
    <citation type="submission" date="2018-03" db="EMBL/GenBank/DDBJ databases">
        <authorList>
            <person name="Guldener U."/>
        </authorList>
    </citation>
    <scope>NUCLEOTIDE SEQUENCE</scope>
</reference>
<keyword evidence="6" id="KW-0418">Kinase</keyword>
<proteinExistence type="predicted"/>
<dbReference type="InterPro" id="IPR000719">
    <property type="entry name" value="Prot_kinase_dom"/>
</dbReference>
<organism evidence="6 7">
    <name type="scientific">Fusarium torulosum</name>
    <dbReference type="NCBI Taxonomy" id="33205"/>
    <lineage>
        <taxon>Eukaryota</taxon>
        <taxon>Fungi</taxon>
        <taxon>Dikarya</taxon>
        <taxon>Ascomycota</taxon>
        <taxon>Pezizomycotina</taxon>
        <taxon>Sordariomycetes</taxon>
        <taxon>Hypocreomycetidae</taxon>
        <taxon>Hypocreales</taxon>
        <taxon>Nectriaceae</taxon>
        <taxon>Fusarium</taxon>
    </lineage>
</organism>
<dbReference type="PANTHER" id="PTHR24346:SF77">
    <property type="entry name" value="SERINE THREONINE PROTEIN KINASE"/>
    <property type="match status" value="1"/>
</dbReference>
<dbReference type="FunFam" id="3.30.200.20:FF:000447">
    <property type="entry name" value="Calcium/calmodulin dependent protein kinase"/>
    <property type="match status" value="1"/>
</dbReference>
<evidence type="ECO:0000256" key="3">
    <source>
        <dbReference type="PROSITE-ProRule" id="PRU10141"/>
    </source>
</evidence>
<keyword evidence="7" id="KW-1185">Reference proteome</keyword>
<name>A0AAE8MES1_9HYPO</name>
<accession>A0AAE8MES1</accession>
<keyword evidence="2 3" id="KW-0067">ATP-binding</keyword>
<dbReference type="PANTHER" id="PTHR24346">
    <property type="entry name" value="MAP/MICROTUBULE AFFINITY-REGULATING KINASE"/>
    <property type="match status" value="1"/>
</dbReference>
<keyword evidence="1 3" id="KW-0547">Nucleotide-binding</keyword>
<dbReference type="EMBL" id="ONZP01000317">
    <property type="protein sequence ID" value="SPJ80508.1"/>
    <property type="molecule type" value="Genomic_DNA"/>
</dbReference>
<dbReference type="Proteomes" id="UP001187734">
    <property type="component" value="Unassembled WGS sequence"/>
</dbReference>
<dbReference type="InterPro" id="IPR011009">
    <property type="entry name" value="Kinase-like_dom_sf"/>
</dbReference>
<dbReference type="PROSITE" id="PS50011">
    <property type="entry name" value="PROTEIN_KINASE_DOM"/>
    <property type="match status" value="1"/>
</dbReference>
<feature type="domain" description="Protein kinase" evidence="5">
    <location>
        <begin position="94"/>
        <end position="386"/>
    </location>
</feature>
<dbReference type="InterPro" id="IPR008271">
    <property type="entry name" value="Ser/Thr_kinase_AS"/>
</dbReference>
<comment type="caution">
    <text evidence="6">The sequence shown here is derived from an EMBL/GenBank/DDBJ whole genome shotgun (WGS) entry which is preliminary data.</text>
</comment>
<feature type="compositionally biased region" description="Polar residues" evidence="4">
    <location>
        <begin position="445"/>
        <end position="462"/>
    </location>
</feature>
<feature type="compositionally biased region" description="Polar residues" evidence="4">
    <location>
        <begin position="583"/>
        <end position="595"/>
    </location>
</feature>
<dbReference type="PROSITE" id="PS00108">
    <property type="entry name" value="PROTEIN_KINASE_ST"/>
    <property type="match status" value="1"/>
</dbReference>
<dbReference type="AlphaFoldDB" id="A0AAE8MES1"/>
<feature type="region of interest" description="Disordered" evidence="4">
    <location>
        <begin position="1"/>
        <end position="41"/>
    </location>
</feature>
<dbReference type="Gene3D" id="1.10.510.10">
    <property type="entry name" value="Transferase(Phosphotransferase) domain 1"/>
    <property type="match status" value="1"/>
</dbReference>
<dbReference type="Gene3D" id="3.30.200.20">
    <property type="entry name" value="Phosphorylase Kinase, domain 1"/>
    <property type="match status" value="1"/>
</dbReference>
<gene>
    <name evidence="6" type="ORF">FTOL_08819</name>
</gene>
<protein>
    <submittedName>
        <fullName evidence="6">Related to calcium/calmodulin dependent protein kinase C</fullName>
    </submittedName>
</protein>
<sequence length="616" mass="69473">MNTSETATPPEMRPSFTFPSIQVKVDQHDDASDNKPPLTHHLTEPTEVLHFSSPLRHHKRTPSTHRQVKETLDAQTQYGDEDDDGRSHHRVNQYTIHEEIGRGSYGAVHLARDQFGHEYAVKEFSKARLRKRLQSNILRQGPRGPTRMGPGAGDRFNAAPRVNNTNDALHLIREEIAIMKKLNHPNLVQLYEVLDDPEEDSIYMVLEMCRKGVVMQVGLDEQATPYPEENCRYWFRDLILAIEYLHAQGVIHRDIKPDNLLLSDDDVLKVVDFGVSEMFEKPENMRTAKSAGSPAFLPPELCGKHGDVSGTAADIWSMGVSLYCLKYGRIPFNRDGVMDMYEAIRSDEPSLPQDENPAFVDLMQKVLNKDPEQRITMDKLRVHPWVTKQGTDDLLSAEENCINMVEPPNELEVNRAFTRKMNHLLCVMKAIHRFKTILAKHRAAFNSSTPKQSQNKSGTFDASQERAKAEVIEALLYQRRKFQNEKSDDGNTPLPVHENTTPFLGIGTGTRDEFASNEATPDMVSDSPTAVDFNVYDRAYETAIENITSSQNDHSRRPTVYLTKFVEDVHKLKEALPGHDDNPGTSDDQQGQALGSTDPAATMANLAAKLGLKDKK</sequence>
<dbReference type="GO" id="GO:0035556">
    <property type="term" value="P:intracellular signal transduction"/>
    <property type="evidence" value="ECO:0007669"/>
    <property type="project" value="TreeGrafter"/>
</dbReference>
<dbReference type="SUPFAM" id="SSF56112">
    <property type="entry name" value="Protein kinase-like (PK-like)"/>
    <property type="match status" value="1"/>
</dbReference>
<evidence type="ECO:0000256" key="2">
    <source>
        <dbReference type="ARBA" id="ARBA00022840"/>
    </source>
</evidence>
<evidence type="ECO:0000256" key="1">
    <source>
        <dbReference type="ARBA" id="ARBA00022741"/>
    </source>
</evidence>
<dbReference type="GO" id="GO:0005524">
    <property type="term" value="F:ATP binding"/>
    <property type="evidence" value="ECO:0007669"/>
    <property type="project" value="UniProtKB-UniRule"/>
</dbReference>
<keyword evidence="6" id="KW-0808">Transferase</keyword>
<feature type="region of interest" description="Disordered" evidence="4">
    <location>
        <begin position="445"/>
        <end position="464"/>
    </location>
</feature>
<feature type="binding site" evidence="3">
    <location>
        <position position="122"/>
    </location>
    <ligand>
        <name>ATP</name>
        <dbReference type="ChEBI" id="CHEBI:30616"/>
    </ligand>
</feature>
<feature type="region of interest" description="Disordered" evidence="4">
    <location>
        <begin position="575"/>
        <end position="601"/>
    </location>
</feature>